<dbReference type="GO" id="GO:0009451">
    <property type="term" value="P:RNA modification"/>
    <property type="evidence" value="ECO:0007669"/>
    <property type="project" value="InterPro"/>
</dbReference>
<keyword evidence="4" id="KW-1185">Reference proteome</keyword>
<evidence type="ECO:0000256" key="2">
    <source>
        <dbReference type="PROSITE-ProRule" id="PRU00708"/>
    </source>
</evidence>
<dbReference type="InterPro" id="IPR046960">
    <property type="entry name" value="PPR_At4g14850-like_plant"/>
</dbReference>
<dbReference type="InterPro" id="IPR011990">
    <property type="entry name" value="TPR-like_helical_dom_sf"/>
</dbReference>
<dbReference type="PANTHER" id="PTHR47926:SF452">
    <property type="entry name" value="PENTATRICOPEPTIDE REPEAT-CONTAINING PROTEIN"/>
    <property type="match status" value="1"/>
</dbReference>
<dbReference type="EMBL" id="JACBKZ010000011">
    <property type="protein sequence ID" value="KAF5939653.1"/>
    <property type="molecule type" value="Genomic_DNA"/>
</dbReference>
<comment type="caution">
    <text evidence="3">The sequence shown here is derived from an EMBL/GenBank/DDBJ whole genome shotgun (WGS) entry which is preliminary data.</text>
</comment>
<dbReference type="Gene3D" id="1.25.40.10">
    <property type="entry name" value="Tetratricopeptide repeat domain"/>
    <property type="match status" value="2"/>
</dbReference>
<reference evidence="4" key="1">
    <citation type="journal article" date="2020" name="Nat. Commun.">
        <title>Genome assembly of wild tea tree DASZ reveals pedigree and selection history of tea varieties.</title>
        <authorList>
            <person name="Zhang W."/>
            <person name="Zhang Y."/>
            <person name="Qiu H."/>
            <person name="Guo Y."/>
            <person name="Wan H."/>
            <person name="Zhang X."/>
            <person name="Scossa F."/>
            <person name="Alseekh S."/>
            <person name="Zhang Q."/>
            <person name="Wang P."/>
            <person name="Xu L."/>
            <person name="Schmidt M.H."/>
            <person name="Jia X."/>
            <person name="Li D."/>
            <person name="Zhu A."/>
            <person name="Guo F."/>
            <person name="Chen W."/>
            <person name="Ni D."/>
            <person name="Usadel B."/>
            <person name="Fernie A.R."/>
            <person name="Wen W."/>
        </authorList>
    </citation>
    <scope>NUCLEOTIDE SEQUENCE [LARGE SCALE GENOMIC DNA]</scope>
    <source>
        <strain evidence="4">cv. G240</strain>
    </source>
</reference>
<dbReference type="Pfam" id="PF01535">
    <property type="entry name" value="PPR"/>
    <property type="match status" value="3"/>
</dbReference>
<protein>
    <recommendedName>
        <fullName evidence="5">Pentatricopeptide repeat-containing protein</fullName>
    </recommendedName>
</protein>
<dbReference type="Proteomes" id="UP000593564">
    <property type="component" value="Unassembled WGS sequence"/>
</dbReference>
<gene>
    <name evidence="3" type="ORF">HYC85_023912</name>
</gene>
<dbReference type="GO" id="GO:0003723">
    <property type="term" value="F:RNA binding"/>
    <property type="evidence" value="ECO:0007669"/>
    <property type="project" value="InterPro"/>
</dbReference>
<evidence type="ECO:0000256" key="1">
    <source>
        <dbReference type="ARBA" id="ARBA00022737"/>
    </source>
</evidence>
<evidence type="ECO:0008006" key="5">
    <source>
        <dbReference type="Google" id="ProtNLM"/>
    </source>
</evidence>
<dbReference type="PROSITE" id="PS51375">
    <property type="entry name" value="PPR"/>
    <property type="match status" value="1"/>
</dbReference>
<feature type="repeat" description="PPR" evidence="2">
    <location>
        <begin position="173"/>
        <end position="207"/>
    </location>
</feature>
<keyword evidence="1" id="KW-0677">Repeat</keyword>
<dbReference type="AlphaFoldDB" id="A0A7J7GFV0"/>
<evidence type="ECO:0000313" key="4">
    <source>
        <dbReference type="Proteomes" id="UP000593564"/>
    </source>
</evidence>
<proteinExistence type="predicted"/>
<reference evidence="3 4" key="2">
    <citation type="submission" date="2020-07" db="EMBL/GenBank/DDBJ databases">
        <title>Genome assembly of wild tea tree DASZ reveals pedigree and selection history of tea varieties.</title>
        <authorList>
            <person name="Zhang W."/>
        </authorList>
    </citation>
    <scope>NUCLEOTIDE SEQUENCE [LARGE SCALE GENOMIC DNA]</scope>
    <source>
        <strain evidence="4">cv. G240</strain>
        <tissue evidence="3">Leaf</tissue>
    </source>
</reference>
<dbReference type="InterPro" id="IPR002885">
    <property type="entry name" value="PPR_rpt"/>
</dbReference>
<evidence type="ECO:0000313" key="3">
    <source>
        <dbReference type="EMBL" id="KAF5939653.1"/>
    </source>
</evidence>
<organism evidence="3 4">
    <name type="scientific">Camellia sinensis</name>
    <name type="common">Tea plant</name>
    <name type="synonym">Thea sinensis</name>
    <dbReference type="NCBI Taxonomy" id="4442"/>
    <lineage>
        <taxon>Eukaryota</taxon>
        <taxon>Viridiplantae</taxon>
        <taxon>Streptophyta</taxon>
        <taxon>Embryophyta</taxon>
        <taxon>Tracheophyta</taxon>
        <taxon>Spermatophyta</taxon>
        <taxon>Magnoliopsida</taxon>
        <taxon>eudicotyledons</taxon>
        <taxon>Gunneridae</taxon>
        <taxon>Pentapetalae</taxon>
        <taxon>asterids</taxon>
        <taxon>Ericales</taxon>
        <taxon>Theaceae</taxon>
        <taxon>Camellia</taxon>
    </lineage>
</organism>
<sequence>MSPPEHRYMDVVPYQGPIVLLRSSGSLAVNRLQPFPCTTSDVRMHSLGLLHVHYIIKTKALPLDLSTSPDIGPIGLLSFILISHNFDITAPNLNNTTIISTTMTRPRGTLAEISEPPRPRGVIHKILPHNLDAHLLKLDFNSHIYVTTSLFNAYVVASFPDACDLFDEMLERNMVTWNTMITGYSKSGDIEKAWGVFDRMPLKDVPSWSAMIACYVNNGHKGNELALFLEILVVEQLKPDQVTLGSILVGIAAWEINSRTYCEEWLGIECGTWHSFVDMYAKCVFLKNASRVFDMMPDRNVQSWTVLICGFA</sequence>
<dbReference type="NCBIfam" id="TIGR00756">
    <property type="entry name" value="PPR"/>
    <property type="match status" value="1"/>
</dbReference>
<accession>A0A7J7GFV0</accession>
<dbReference type="PANTHER" id="PTHR47926">
    <property type="entry name" value="PENTATRICOPEPTIDE REPEAT-CONTAINING PROTEIN"/>
    <property type="match status" value="1"/>
</dbReference>
<name>A0A7J7GFV0_CAMSI</name>